<reference evidence="1 2" key="1">
    <citation type="journal article" date="2018" name="PLoS Genet.">
        <title>Population sequencing reveals clonal diversity and ancestral inbreeding in the grapevine cultivar Chardonnay.</title>
        <authorList>
            <person name="Roach M.J."/>
            <person name="Johnson D.L."/>
            <person name="Bohlmann J."/>
            <person name="van Vuuren H.J."/>
            <person name="Jones S.J."/>
            <person name="Pretorius I.S."/>
            <person name="Schmidt S.A."/>
            <person name="Borneman A.R."/>
        </authorList>
    </citation>
    <scope>NUCLEOTIDE SEQUENCE [LARGE SCALE GENOMIC DNA]</scope>
    <source>
        <strain evidence="2">cv. Chardonnay</strain>
        <tissue evidence="1">Leaf</tissue>
    </source>
</reference>
<accession>A0A438FCM4</accession>
<gene>
    <name evidence="1" type="ORF">CK203_117423</name>
</gene>
<dbReference type="EMBL" id="QGNW01001035">
    <property type="protein sequence ID" value="RVW57712.1"/>
    <property type="molecule type" value="Genomic_DNA"/>
</dbReference>
<protein>
    <submittedName>
        <fullName evidence="1">Uncharacterized protein</fullName>
    </submittedName>
</protein>
<proteinExistence type="predicted"/>
<comment type="caution">
    <text evidence="1">The sequence shown here is derived from an EMBL/GenBank/DDBJ whole genome shotgun (WGS) entry which is preliminary data.</text>
</comment>
<organism evidence="1 2">
    <name type="scientific">Vitis vinifera</name>
    <name type="common">Grape</name>
    <dbReference type="NCBI Taxonomy" id="29760"/>
    <lineage>
        <taxon>Eukaryota</taxon>
        <taxon>Viridiplantae</taxon>
        <taxon>Streptophyta</taxon>
        <taxon>Embryophyta</taxon>
        <taxon>Tracheophyta</taxon>
        <taxon>Spermatophyta</taxon>
        <taxon>Magnoliopsida</taxon>
        <taxon>eudicotyledons</taxon>
        <taxon>Gunneridae</taxon>
        <taxon>Pentapetalae</taxon>
        <taxon>rosids</taxon>
        <taxon>Vitales</taxon>
        <taxon>Vitaceae</taxon>
        <taxon>Viteae</taxon>
        <taxon>Vitis</taxon>
    </lineage>
</organism>
<evidence type="ECO:0000313" key="1">
    <source>
        <dbReference type="EMBL" id="RVW57712.1"/>
    </source>
</evidence>
<sequence length="158" mass="17802">MIEALRAGELSFHVGRVNGTIEKERILWREKAAAPKKEKIFDSFGIEERRKNCSYEVFQEGGWRIEGGNPCFERGAHALSIHQGEIHAAGLQGKKPAATFTKIHAQHAGDFSLTRRDQYTEDFFRGAHGDILDFFSGAKEGAKNHTKKKPNTHNHTED</sequence>
<evidence type="ECO:0000313" key="2">
    <source>
        <dbReference type="Proteomes" id="UP000288805"/>
    </source>
</evidence>
<dbReference type="Proteomes" id="UP000288805">
    <property type="component" value="Unassembled WGS sequence"/>
</dbReference>
<dbReference type="AlphaFoldDB" id="A0A438FCM4"/>
<name>A0A438FCM4_VITVI</name>